<sequence length="301" mass="31337">MTHGGWTRRDMLRRTALTTAVVLGGAGALSACESTGGAGDGKDALQAAKDAKTIRIGIANEAPYGFADSSGKTTGEAPEVARAVFKALGIDGVQASVVPFDQLIPALTAKQFDVVAAGMNITGKRCQAADFSAPDYSALTALLVPKGNPQGVLKLEDVAAKKVKVAVLSAAVEKGYLTGAGVAEDQIQTLDTQDNMLRAVADGRVYAAALTDISLKWLVKQNPAAAVEVTPGFVPMADGKPVISAGGFVFRKEDDTLRTAFDAELKKLHDSGEWVKIASPFGFDESNLPKPDVTTEKLCTA</sequence>
<evidence type="ECO:0000259" key="2">
    <source>
        <dbReference type="SMART" id="SM00062"/>
    </source>
</evidence>
<proteinExistence type="predicted"/>
<dbReference type="AlphaFoldDB" id="A0A427T467"/>
<dbReference type="RefSeq" id="WP_125312854.1">
    <property type="nucleotide sequence ID" value="NZ_RSEC01000058.1"/>
</dbReference>
<protein>
    <submittedName>
        <fullName evidence="3">Ectoine/hydroxyectoine ABC transporter substrate-binding protein EhuB</fullName>
    </submittedName>
</protein>
<name>A0A427T467_9PSEU</name>
<dbReference type="Gene3D" id="3.40.190.10">
    <property type="entry name" value="Periplasmic binding protein-like II"/>
    <property type="match status" value="2"/>
</dbReference>
<dbReference type="GO" id="GO:0051470">
    <property type="term" value="P:ectoine transmembrane transport"/>
    <property type="evidence" value="ECO:0007669"/>
    <property type="project" value="InterPro"/>
</dbReference>
<gene>
    <name evidence="3" type="primary">ehuB</name>
    <name evidence="3" type="ORF">EIY87_28060</name>
</gene>
<reference evidence="3 4" key="1">
    <citation type="submission" date="2018-12" db="EMBL/GenBank/DDBJ databases">
        <title>Amycolatopsis eburnea sp. nov. actinomycete associate with arbuscular mycorrhiza fungal spore.</title>
        <authorList>
            <person name="Lumyong S."/>
            <person name="Chaiya L."/>
        </authorList>
    </citation>
    <scope>NUCLEOTIDE SEQUENCE [LARGE SCALE GENOMIC DNA]</scope>
    <source>
        <strain evidence="3 4">GLM-1</strain>
    </source>
</reference>
<dbReference type="InterPro" id="IPR001638">
    <property type="entry name" value="Solute-binding_3/MltF_N"/>
</dbReference>
<accession>A0A427T467</accession>
<keyword evidence="4" id="KW-1185">Reference proteome</keyword>
<dbReference type="PROSITE" id="PS51318">
    <property type="entry name" value="TAT"/>
    <property type="match status" value="1"/>
</dbReference>
<comment type="caution">
    <text evidence="3">The sequence shown here is derived from an EMBL/GenBank/DDBJ whole genome shotgun (WGS) entry which is preliminary data.</text>
</comment>
<dbReference type="PANTHER" id="PTHR35936">
    <property type="entry name" value="MEMBRANE-BOUND LYTIC MUREIN TRANSGLYCOSYLASE F"/>
    <property type="match status" value="1"/>
</dbReference>
<dbReference type="InterPro" id="IPR006311">
    <property type="entry name" value="TAT_signal"/>
</dbReference>
<dbReference type="GO" id="GO:0033294">
    <property type="term" value="F:ectoine binding"/>
    <property type="evidence" value="ECO:0007669"/>
    <property type="project" value="InterPro"/>
</dbReference>
<dbReference type="OrthoDB" id="9768183at2"/>
<keyword evidence="1" id="KW-0732">Signal</keyword>
<evidence type="ECO:0000313" key="4">
    <source>
        <dbReference type="Proteomes" id="UP000267081"/>
    </source>
</evidence>
<dbReference type="SUPFAM" id="SSF53850">
    <property type="entry name" value="Periplasmic binding protein-like II"/>
    <property type="match status" value="1"/>
</dbReference>
<dbReference type="EMBL" id="RSEC01000058">
    <property type="protein sequence ID" value="RSD13567.1"/>
    <property type="molecule type" value="Genomic_DNA"/>
</dbReference>
<dbReference type="PANTHER" id="PTHR35936:SF17">
    <property type="entry name" value="ARGININE-BINDING EXTRACELLULAR PROTEIN ARTP"/>
    <property type="match status" value="1"/>
</dbReference>
<evidence type="ECO:0000256" key="1">
    <source>
        <dbReference type="ARBA" id="ARBA00022729"/>
    </source>
</evidence>
<dbReference type="SMART" id="SM00062">
    <property type="entry name" value="PBPb"/>
    <property type="match status" value="1"/>
</dbReference>
<evidence type="ECO:0000313" key="3">
    <source>
        <dbReference type="EMBL" id="RSD13567.1"/>
    </source>
</evidence>
<dbReference type="NCBIfam" id="TIGR02995">
    <property type="entry name" value="ectoine_ehuB"/>
    <property type="match status" value="1"/>
</dbReference>
<feature type="domain" description="Solute-binding protein family 3/N-terminal" evidence="2">
    <location>
        <begin position="53"/>
        <end position="285"/>
    </location>
</feature>
<dbReference type="Pfam" id="PF00497">
    <property type="entry name" value="SBP_bac_3"/>
    <property type="match status" value="1"/>
</dbReference>
<dbReference type="Proteomes" id="UP000267081">
    <property type="component" value="Unassembled WGS sequence"/>
</dbReference>
<dbReference type="InterPro" id="IPR014337">
    <property type="entry name" value="Ectoine_EhuB"/>
</dbReference>
<organism evidence="3 4">
    <name type="scientific">Amycolatopsis eburnea</name>
    <dbReference type="NCBI Taxonomy" id="2267691"/>
    <lineage>
        <taxon>Bacteria</taxon>
        <taxon>Bacillati</taxon>
        <taxon>Actinomycetota</taxon>
        <taxon>Actinomycetes</taxon>
        <taxon>Pseudonocardiales</taxon>
        <taxon>Pseudonocardiaceae</taxon>
        <taxon>Amycolatopsis</taxon>
    </lineage>
</organism>